<evidence type="ECO:0000313" key="1">
    <source>
        <dbReference type="EMBL" id="KAH6939412.1"/>
    </source>
</evidence>
<keyword evidence="2" id="KW-1185">Reference proteome</keyword>
<name>A0ACB7T1Y2_HYAAI</name>
<dbReference type="Proteomes" id="UP000821845">
    <property type="component" value="Chromosome 2"/>
</dbReference>
<gene>
    <name evidence="1" type="ORF">HPB50_017807</name>
</gene>
<organism evidence="1 2">
    <name type="scientific">Hyalomma asiaticum</name>
    <name type="common">Tick</name>
    <dbReference type="NCBI Taxonomy" id="266040"/>
    <lineage>
        <taxon>Eukaryota</taxon>
        <taxon>Metazoa</taxon>
        <taxon>Ecdysozoa</taxon>
        <taxon>Arthropoda</taxon>
        <taxon>Chelicerata</taxon>
        <taxon>Arachnida</taxon>
        <taxon>Acari</taxon>
        <taxon>Parasitiformes</taxon>
        <taxon>Ixodida</taxon>
        <taxon>Ixodoidea</taxon>
        <taxon>Ixodidae</taxon>
        <taxon>Hyalomminae</taxon>
        <taxon>Hyalomma</taxon>
    </lineage>
</organism>
<dbReference type="EMBL" id="CM023482">
    <property type="protein sequence ID" value="KAH6939412.1"/>
    <property type="molecule type" value="Genomic_DNA"/>
</dbReference>
<accession>A0ACB7T1Y2</accession>
<sequence>MSERKKSGVSAAAASRSTTIYNSHSGIDAAKRMVFLLTYIENDMITQVKDIDAKTEEEFKNEKERLVNLGRTRINEIVAKHEKDVTIRRKVGMSQIKNKARLLLLGAMSELVSRVLAETRSKLSMITEKEARYKPFLERLILQGLYLMLDEDVVITCRRKDLALVKDALTVAAKKFKQETRIDGHVAVDQEHFLPDESGGGVELTTTRGKMKVSNTLESRLELVMRKMLPEIRSGLFGVNPNRKFKD</sequence>
<comment type="caution">
    <text evidence="1">The sequence shown here is derived from an EMBL/GenBank/DDBJ whole genome shotgun (WGS) entry which is preliminary data.</text>
</comment>
<evidence type="ECO:0000313" key="2">
    <source>
        <dbReference type="Proteomes" id="UP000821845"/>
    </source>
</evidence>
<reference evidence="1" key="1">
    <citation type="submission" date="2020-05" db="EMBL/GenBank/DDBJ databases">
        <title>Large-scale comparative analyses of tick genomes elucidate their genetic diversity and vector capacities.</title>
        <authorList>
            <person name="Jia N."/>
            <person name="Wang J."/>
            <person name="Shi W."/>
            <person name="Du L."/>
            <person name="Sun Y."/>
            <person name="Zhan W."/>
            <person name="Jiang J."/>
            <person name="Wang Q."/>
            <person name="Zhang B."/>
            <person name="Ji P."/>
            <person name="Sakyi L.B."/>
            <person name="Cui X."/>
            <person name="Yuan T."/>
            <person name="Jiang B."/>
            <person name="Yang W."/>
            <person name="Lam T.T.-Y."/>
            <person name="Chang Q."/>
            <person name="Ding S."/>
            <person name="Wang X."/>
            <person name="Zhu J."/>
            <person name="Ruan X."/>
            <person name="Zhao L."/>
            <person name="Wei J."/>
            <person name="Que T."/>
            <person name="Du C."/>
            <person name="Cheng J."/>
            <person name="Dai P."/>
            <person name="Han X."/>
            <person name="Huang E."/>
            <person name="Gao Y."/>
            <person name="Liu J."/>
            <person name="Shao H."/>
            <person name="Ye R."/>
            <person name="Li L."/>
            <person name="Wei W."/>
            <person name="Wang X."/>
            <person name="Wang C."/>
            <person name="Yang T."/>
            <person name="Huo Q."/>
            <person name="Li W."/>
            <person name="Guo W."/>
            <person name="Chen H."/>
            <person name="Zhou L."/>
            <person name="Ni X."/>
            <person name="Tian J."/>
            <person name="Zhou Y."/>
            <person name="Sheng Y."/>
            <person name="Liu T."/>
            <person name="Pan Y."/>
            <person name="Xia L."/>
            <person name="Li J."/>
            <person name="Zhao F."/>
            <person name="Cao W."/>
        </authorList>
    </citation>
    <scope>NUCLEOTIDE SEQUENCE</scope>
    <source>
        <strain evidence="1">Hyas-2018</strain>
    </source>
</reference>
<protein>
    <submittedName>
        <fullName evidence="1">Uncharacterized protein</fullName>
    </submittedName>
</protein>
<proteinExistence type="predicted"/>